<comment type="caution">
    <text evidence="4">The sequence shown here is derived from an EMBL/GenBank/DDBJ whole genome shotgun (WGS) entry which is preliminary data.</text>
</comment>
<evidence type="ECO:0000313" key="5">
    <source>
        <dbReference type="Proteomes" id="UP001642464"/>
    </source>
</evidence>
<dbReference type="PANTHER" id="PTHR45728:SF3">
    <property type="entry name" value="ACETYL-COA CARBOXYLASE"/>
    <property type="match status" value="1"/>
</dbReference>
<dbReference type="EMBL" id="CAXAMM010040462">
    <property type="protein sequence ID" value="CAK9093363.1"/>
    <property type="molecule type" value="Genomic_DNA"/>
</dbReference>
<feature type="compositionally biased region" description="Basic and acidic residues" evidence="2">
    <location>
        <begin position="1"/>
        <end position="13"/>
    </location>
</feature>
<evidence type="ECO:0000259" key="3">
    <source>
        <dbReference type="PROSITE" id="PS50968"/>
    </source>
</evidence>
<organism evidence="4 5">
    <name type="scientific">Durusdinium trenchii</name>
    <dbReference type="NCBI Taxonomy" id="1381693"/>
    <lineage>
        <taxon>Eukaryota</taxon>
        <taxon>Sar</taxon>
        <taxon>Alveolata</taxon>
        <taxon>Dinophyceae</taxon>
        <taxon>Suessiales</taxon>
        <taxon>Symbiodiniaceae</taxon>
        <taxon>Durusdinium</taxon>
    </lineage>
</organism>
<gene>
    <name evidence="4" type="ORF">SCF082_LOCUS43917</name>
</gene>
<keyword evidence="1" id="KW-0092">Biotin</keyword>
<feature type="domain" description="Lipoyl-binding" evidence="3">
    <location>
        <begin position="104"/>
        <end position="178"/>
    </location>
</feature>
<dbReference type="InterPro" id="IPR049076">
    <property type="entry name" value="ACCA"/>
</dbReference>
<dbReference type="InterPro" id="IPR001882">
    <property type="entry name" value="Biotin_BS"/>
</dbReference>
<dbReference type="SUPFAM" id="SSF51230">
    <property type="entry name" value="Single hybrid motif"/>
    <property type="match status" value="1"/>
</dbReference>
<dbReference type="PROSITE" id="PS50968">
    <property type="entry name" value="BIOTINYL_LIPOYL"/>
    <property type="match status" value="1"/>
</dbReference>
<feature type="region of interest" description="Disordered" evidence="2">
    <location>
        <begin position="1"/>
        <end position="30"/>
    </location>
</feature>
<accession>A0ABP0QYJ1</accession>
<dbReference type="CDD" id="cd06850">
    <property type="entry name" value="biotinyl_domain"/>
    <property type="match status" value="1"/>
</dbReference>
<keyword evidence="5" id="KW-1185">Reference proteome</keyword>
<dbReference type="PANTHER" id="PTHR45728">
    <property type="entry name" value="ACETYL-COA CARBOXYLASE, ISOFORM A"/>
    <property type="match status" value="1"/>
</dbReference>
<dbReference type="Pfam" id="PF00364">
    <property type="entry name" value="Biotin_lipoyl"/>
    <property type="match status" value="1"/>
</dbReference>
<name>A0ABP0QYJ1_9DINO</name>
<dbReference type="InterPro" id="IPR011053">
    <property type="entry name" value="Single_hybrid_motif"/>
</dbReference>
<evidence type="ECO:0000256" key="1">
    <source>
        <dbReference type="ARBA" id="ARBA00023267"/>
    </source>
</evidence>
<evidence type="ECO:0000313" key="4">
    <source>
        <dbReference type="EMBL" id="CAK9093363.1"/>
    </source>
</evidence>
<dbReference type="InterPro" id="IPR000089">
    <property type="entry name" value="Biotin_lipoyl"/>
</dbReference>
<sequence length="238" mass="25587">MAWKVENDWRSQEDGPTTPGRRRRAATPQSAAAPLRPAFFVVAATGAALPVTAWNCSASRCRPSVHGRPESLADGQLGNISQQVKGQEEALGLRLIIGSQTTMVPNVYDPSELRSDVNGKVVRYLHDEGTEIAAGDAYIELEAMKMIMALKSSEAGKVSHALSAGSIVSAGELLARLELKDPSKVKKILPFEGEFSLGVNVEQEIEVPRDELLALLDGYCTDQKGPQTVAQMFAGDAR</sequence>
<proteinExistence type="predicted"/>
<dbReference type="Proteomes" id="UP001642464">
    <property type="component" value="Unassembled WGS sequence"/>
</dbReference>
<dbReference type="PROSITE" id="PS00188">
    <property type="entry name" value="BIOTIN"/>
    <property type="match status" value="1"/>
</dbReference>
<evidence type="ECO:0000256" key="2">
    <source>
        <dbReference type="SAM" id="MobiDB-lite"/>
    </source>
</evidence>
<protein>
    <submittedName>
        <fullName evidence="4">Acetyl-CoA carboxylase 2 (ACC-beta)</fullName>
    </submittedName>
</protein>
<dbReference type="Gene3D" id="2.40.50.100">
    <property type="match status" value="1"/>
</dbReference>
<reference evidence="4 5" key="1">
    <citation type="submission" date="2024-02" db="EMBL/GenBank/DDBJ databases">
        <authorList>
            <person name="Chen Y."/>
            <person name="Shah S."/>
            <person name="Dougan E. K."/>
            <person name="Thang M."/>
            <person name="Chan C."/>
        </authorList>
    </citation>
    <scope>NUCLEOTIDE SEQUENCE [LARGE SCALE GENOMIC DNA]</scope>
</reference>